<protein>
    <submittedName>
        <fullName evidence="2">Uncharacterized protein</fullName>
    </submittedName>
</protein>
<feature type="signal peptide" evidence="1">
    <location>
        <begin position="1"/>
        <end position="20"/>
    </location>
</feature>
<evidence type="ECO:0000313" key="3">
    <source>
        <dbReference type="Proteomes" id="UP000324832"/>
    </source>
</evidence>
<proteinExistence type="predicted"/>
<keyword evidence="1" id="KW-0732">Signal</keyword>
<dbReference type="Gene3D" id="1.10.238.270">
    <property type="match status" value="1"/>
</dbReference>
<reference evidence="2 3" key="1">
    <citation type="submission" date="2017-07" db="EMBL/GenBank/DDBJ databases">
        <authorList>
            <person name="Talla V."/>
            <person name="Backstrom N."/>
        </authorList>
    </citation>
    <scope>NUCLEOTIDE SEQUENCE [LARGE SCALE GENOMIC DNA]</scope>
</reference>
<dbReference type="Proteomes" id="UP000324832">
    <property type="component" value="Unassembled WGS sequence"/>
</dbReference>
<evidence type="ECO:0000256" key="1">
    <source>
        <dbReference type="SAM" id="SignalP"/>
    </source>
</evidence>
<accession>A0A5E4Q0T8</accession>
<sequence>MFLKVVNAVIVFTFIQTVQCQYEKLPLKPDKCMGNSDVMDRHCCIFPPFFSRDVSRECGARFSIREMNRAANITILRRESIKECDYWKCVLNRYAMLNPVGTVNEERFYSHLEKWTTLNPEFNTIIISAKTHCKQTFRMHTINY</sequence>
<dbReference type="EMBL" id="FZQP02001138">
    <property type="protein sequence ID" value="VVC91917.1"/>
    <property type="molecule type" value="Genomic_DNA"/>
</dbReference>
<organism evidence="2 3">
    <name type="scientific">Leptidea sinapis</name>
    <dbReference type="NCBI Taxonomy" id="189913"/>
    <lineage>
        <taxon>Eukaryota</taxon>
        <taxon>Metazoa</taxon>
        <taxon>Ecdysozoa</taxon>
        <taxon>Arthropoda</taxon>
        <taxon>Hexapoda</taxon>
        <taxon>Insecta</taxon>
        <taxon>Pterygota</taxon>
        <taxon>Neoptera</taxon>
        <taxon>Endopterygota</taxon>
        <taxon>Lepidoptera</taxon>
        <taxon>Glossata</taxon>
        <taxon>Ditrysia</taxon>
        <taxon>Papilionoidea</taxon>
        <taxon>Pieridae</taxon>
        <taxon>Dismorphiinae</taxon>
        <taxon>Leptidea</taxon>
    </lineage>
</organism>
<keyword evidence="3" id="KW-1185">Reference proteome</keyword>
<name>A0A5E4Q0T8_9NEOP</name>
<gene>
    <name evidence="2" type="ORF">LSINAPIS_LOCUS4472</name>
</gene>
<evidence type="ECO:0000313" key="2">
    <source>
        <dbReference type="EMBL" id="VVC91917.1"/>
    </source>
</evidence>
<dbReference type="AlphaFoldDB" id="A0A5E4Q0T8"/>
<feature type="chain" id="PRO_5022889868" evidence="1">
    <location>
        <begin position="21"/>
        <end position="144"/>
    </location>
</feature>